<organism evidence="1 2">
    <name type="scientific">Chlamydomonas eustigma</name>
    <dbReference type="NCBI Taxonomy" id="1157962"/>
    <lineage>
        <taxon>Eukaryota</taxon>
        <taxon>Viridiplantae</taxon>
        <taxon>Chlorophyta</taxon>
        <taxon>core chlorophytes</taxon>
        <taxon>Chlorophyceae</taxon>
        <taxon>CS clade</taxon>
        <taxon>Chlamydomonadales</taxon>
        <taxon>Chlamydomonadaceae</taxon>
        <taxon>Chlamydomonas</taxon>
    </lineage>
</organism>
<evidence type="ECO:0008006" key="3">
    <source>
        <dbReference type="Google" id="ProtNLM"/>
    </source>
</evidence>
<proteinExistence type="predicted"/>
<dbReference type="STRING" id="1157962.A0A250WVA6"/>
<evidence type="ECO:0000313" key="1">
    <source>
        <dbReference type="EMBL" id="GAX74774.1"/>
    </source>
</evidence>
<dbReference type="EMBL" id="BEGY01000009">
    <property type="protein sequence ID" value="GAX74774.1"/>
    <property type="molecule type" value="Genomic_DNA"/>
</dbReference>
<sequence length="409" mass="46677">MSAETGCDLQALMTILVITSPSPSNPSTFLIRNCLQSIYACIKGLTPRTPVIVVMDGYNVAPEARLKRGRITADMVQMYEDYKSAVSTMCADMNLQDFRIEKLPTHHGFALGVKRGLELCTTKHCMICQHDRIFRKAFDQLPNLLMLMDSNTDIRYVGFPTITSSTHRSQIQNRYQLSHLNTLSISLGASYQLQPCIFWFDSQHLCLVERYLEIYQPKVFIPKEMMTYLGWNFVSNMKLKKGDFIEDRFGQMQRKCFIEMRARNAEIPELERAFKWFGSYLVWTRPLDSKDAWHASIAQIKSEGAAALLPAHIESDESETCGVSHSEVTILKYKESEAHIIGVIREYPSQGFERGLETPGLACYEESGKIDEVSISLEQHHEFSAQVFVSHLRGRTLDFIDRTPMPSLT</sequence>
<reference evidence="1 2" key="1">
    <citation type="submission" date="2017-08" db="EMBL/GenBank/DDBJ databases">
        <title>Acidophilic green algal genome provides insights into adaptation to an acidic environment.</title>
        <authorList>
            <person name="Hirooka S."/>
            <person name="Hirose Y."/>
            <person name="Kanesaki Y."/>
            <person name="Higuchi S."/>
            <person name="Fujiwara T."/>
            <person name="Onuma R."/>
            <person name="Era A."/>
            <person name="Ohbayashi R."/>
            <person name="Uzuka A."/>
            <person name="Nozaki H."/>
            <person name="Yoshikawa H."/>
            <person name="Miyagishima S.Y."/>
        </authorList>
    </citation>
    <scope>NUCLEOTIDE SEQUENCE [LARGE SCALE GENOMIC DNA]</scope>
    <source>
        <strain evidence="1 2">NIES-2499</strain>
    </source>
</reference>
<dbReference type="Proteomes" id="UP000232323">
    <property type="component" value="Unassembled WGS sequence"/>
</dbReference>
<evidence type="ECO:0000313" key="2">
    <source>
        <dbReference type="Proteomes" id="UP000232323"/>
    </source>
</evidence>
<accession>A0A250WVA6</accession>
<dbReference type="OrthoDB" id="445336at2759"/>
<gene>
    <name evidence="1" type="ORF">CEUSTIGMA_g2221.t1</name>
</gene>
<name>A0A250WVA6_9CHLO</name>
<comment type="caution">
    <text evidence="1">The sequence shown here is derived from an EMBL/GenBank/DDBJ whole genome shotgun (WGS) entry which is preliminary data.</text>
</comment>
<protein>
    <recommendedName>
        <fullName evidence="3">Nucleotide-diphospho-sugar transferase domain-containing protein</fullName>
    </recommendedName>
</protein>
<keyword evidence="2" id="KW-1185">Reference proteome</keyword>
<dbReference type="AlphaFoldDB" id="A0A250WVA6"/>